<dbReference type="InterPro" id="IPR006342">
    <property type="entry name" value="FkbM_mtfrase"/>
</dbReference>
<dbReference type="Gene3D" id="3.40.50.150">
    <property type="entry name" value="Vaccinia Virus protein VP39"/>
    <property type="match status" value="1"/>
</dbReference>
<sequence>MKLKEVIRQMLRKLGLDVHRYVPPLPTISPIVTSLHKFEIDLIFDIGANKGQFASEMRQYGYEGKIVSFEPLSKAHEELLLSSSDDPKWDVYPICALGDHEGEVEINIAGNSESSSILPMLDAHRNAAPESAYQGREIVCIKTLDSIAAEYLKDARAPFLKIDTQGFEWEVLNGARNTLPHIKGILIELSLVSLYDGQHLWRDVIERLESLGFILWAFKPVFSDQSSGRTLQIDGIFFRI</sequence>
<gene>
    <name evidence="2" type="ORF">NP590_03100</name>
</gene>
<dbReference type="GO" id="GO:0008168">
    <property type="term" value="F:methyltransferase activity"/>
    <property type="evidence" value="ECO:0007669"/>
    <property type="project" value="UniProtKB-KW"/>
</dbReference>
<dbReference type="InterPro" id="IPR029063">
    <property type="entry name" value="SAM-dependent_MTases_sf"/>
</dbReference>
<dbReference type="NCBIfam" id="TIGR01444">
    <property type="entry name" value="fkbM_fam"/>
    <property type="match status" value="1"/>
</dbReference>
<evidence type="ECO:0000259" key="1">
    <source>
        <dbReference type="Pfam" id="PF05050"/>
    </source>
</evidence>
<dbReference type="GO" id="GO:0032259">
    <property type="term" value="P:methylation"/>
    <property type="evidence" value="ECO:0007669"/>
    <property type="project" value="UniProtKB-KW"/>
</dbReference>
<comment type="caution">
    <text evidence="2">The sequence shown here is derived from an EMBL/GenBank/DDBJ whole genome shotgun (WGS) entry which is preliminary data.</text>
</comment>
<dbReference type="PANTHER" id="PTHR36973:SF4">
    <property type="entry name" value="NODULATION PROTEIN"/>
    <property type="match status" value="1"/>
</dbReference>
<dbReference type="SUPFAM" id="SSF53335">
    <property type="entry name" value="S-adenosyl-L-methionine-dependent methyltransferases"/>
    <property type="match status" value="1"/>
</dbReference>
<dbReference type="Proteomes" id="UP001524499">
    <property type="component" value="Unassembled WGS sequence"/>
</dbReference>
<evidence type="ECO:0000313" key="3">
    <source>
        <dbReference type="Proteomes" id="UP001524499"/>
    </source>
</evidence>
<evidence type="ECO:0000313" key="2">
    <source>
        <dbReference type="EMBL" id="MCQ8103084.1"/>
    </source>
</evidence>
<organism evidence="2 3">
    <name type="scientific">Methylomonas subterranea</name>
    <dbReference type="NCBI Taxonomy" id="2952225"/>
    <lineage>
        <taxon>Bacteria</taxon>
        <taxon>Pseudomonadati</taxon>
        <taxon>Pseudomonadota</taxon>
        <taxon>Gammaproteobacteria</taxon>
        <taxon>Methylococcales</taxon>
        <taxon>Methylococcaceae</taxon>
        <taxon>Methylomonas</taxon>
    </lineage>
</organism>
<dbReference type="RefSeq" id="WP_256600752.1">
    <property type="nucleotide sequence ID" value="NZ_JANIBJ010000004.1"/>
</dbReference>
<dbReference type="PANTHER" id="PTHR36973">
    <property type="entry name" value="SLL1456 PROTEIN-RELATED"/>
    <property type="match status" value="1"/>
</dbReference>
<keyword evidence="2" id="KW-0808">Transferase</keyword>
<protein>
    <submittedName>
        <fullName evidence="2">FkbM family methyltransferase</fullName>
    </submittedName>
</protein>
<proteinExistence type="predicted"/>
<name>A0ABT1TE93_9GAMM</name>
<keyword evidence="2" id="KW-0489">Methyltransferase</keyword>
<dbReference type="Pfam" id="PF05050">
    <property type="entry name" value="Methyltransf_21"/>
    <property type="match status" value="1"/>
</dbReference>
<dbReference type="EMBL" id="JANIBJ010000004">
    <property type="protein sequence ID" value="MCQ8103084.1"/>
    <property type="molecule type" value="Genomic_DNA"/>
</dbReference>
<dbReference type="InterPro" id="IPR053188">
    <property type="entry name" value="FkbM_Methyltransferase"/>
</dbReference>
<reference evidence="2 3" key="1">
    <citation type="submission" date="2022-07" db="EMBL/GenBank/DDBJ databases">
        <title>Methylomonas rivi sp. nov., Methylomonas rosea sp. nov., Methylomonas aureus sp. nov. and Methylomonas subterranea sp. nov., four novel methanotrophs isolated from a freshwater creek and the deep terrestrial subsurface.</title>
        <authorList>
            <person name="Abin C."/>
            <person name="Sankaranarayanan K."/>
            <person name="Garner C."/>
            <person name="Sindelar R."/>
            <person name="Kotary K."/>
            <person name="Garner R."/>
            <person name="Barclay S."/>
            <person name="Lawson P."/>
            <person name="Krumholz L."/>
        </authorList>
    </citation>
    <scope>NUCLEOTIDE SEQUENCE [LARGE SCALE GENOMIC DNA]</scope>
    <source>
        <strain evidence="2 3">SURF-2</strain>
    </source>
</reference>
<feature type="domain" description="Methyltransferase FkbM" evidence="1">
    <location>
        <begin position="45"/>
        <end position="214"/>
    </location>
</feature>
<accession>A0ABT1TE93</accession>
<keyword evidence="3" id="KW-1185">Reference proteome</keyword>